<feature type="compositionally biased region" description="Polar residues" evidence="1">
    <location>
        <begin position="947"/>
        <end position="962"/>
    </location>
</feature>
<feature type="region of interest" description="Disordered" evidence="1">
    <location>
        <begin position="78"/>
        <end position="120"/>
    </location>
</feature>
<feature type="compositionally biased region" description="Basic and acidic residues" evidence="1">
    <location>
        <begin position="146"/>
        <end position="155"/>
    </location>
</feature>
<feature type="compositionally biased region" description="Low complexity" evidence="1">
    <location>
        <begin position="1453"/>
        <end position="1470"/>
    </location>
</feature>
<feature type="compositionally biased region" description="Basic and acidic residues" evidence="1">
    <location>
        <begin position="333"/>
        <end position="352"/>
    </location>
</feature>
<feature type="region of interest" description="Disordered" evidence="1">
    <location>
        <begin position="263"/>
        <end position="287"/>
    </location>
</feature>
<name>A0AAD4IBV0_9PLEO</name>
<feature type="region of interest" description="Disordered" evidence="1">
    <location>
        <begin position="674"/>
        <end position="909"/>
    </location>
</feature>
<proteinExistence type="predicted"/>
<keyword evidence="3" id="KW-1185">Reference proteome</keyword>
<reference evidence="2" key="1">
    <citation type="submission" date="2021-07" db="EMBL/GenBank/DDBJ databases">
        <title>Genome Resource of American Ginseng Black Spot Pathogen Alternaria panax.</title>
        <authorList>
            <person name="Qiu C."/>
            <person name="Wang W."/>
            <person name="Liu Z."/>
        </authorList>
    </citation>
    <scope>NUCLEOTIDE SEQUENCE</scope>
    <source>
        <strain evidence="2">BNCC115425</strain>
    </source>
</reference>
<feature type="compositionally biased region" description="Polar residues" evidence="1">
    <location>
        <begin position="752"/>
        <end position="765"/>
    </location>
</feature>
<feature type="region of interest" description="Disordered" evidence="1">
    <location>
        <begin position="542"/>
        <end position="604"/>
    </location>
</feature>
<feature type="region of interest" description="Disordered" evidence="1">
    <location>
        <begin position="1"/>
        <end position="48"/>
    </location>
</feature>
<feature type="compositionally biased region" description="Polar residues" evidence="1">
    <location>
        <begin position="799"/>
        <end position="833"/>
    </location>
</feature>
<feature type="compositionally biased region" description="Basic and acidic residues" evidence="1">
    <location>
        <begin position="712"/>
        <end position="728"/>
    </location>
</feature>
<sequence length="1794" mass="196023">MLLSEQDPNGGGRMSRASNVSALSRTSGKPALRAPSSEIQPPLDRGVSSMLRTGTEMGNVGIGVQFDDLSGINNMQRPMRSRAASRMSTASSMSNTSSRASKQLRHFPLSSSAPRQPMPHYGQQYVADTLSPTTMNAVGSSPFNGRDARNRDSHRSHSMTHTIQPPRYGLVSNRSLTSLRPQQASRSSNPYNYPISSGGGLRPPGPYQRSVSPALGDDARLPPHASQAYNDQRLSYVAQSQGHGNPVCTHYNHPQQYVGQGQEYRGHSNRHTPGQMRNLNPSSRSTMSLEDRVVEDDEFPVYSEPYHRDQLRQMQNLNNGHPISYKVPGNVNREPRSEDRRDHRPRGGEPRSEAPPLPIDHKHRIAVEQARLKRPAPASMSSFNTNLRTDSDPPSSDMALPPTPKDGTSMEVHQSLDRTKVFKVANTNRIVITEEHSSVPYYRMDEQLGRNNCEEPEAEIIPADFTDRTKTIVEQSSPAEAMLKSDTFLGQEARPMSMEVVSPHLSNIDYVVNDVAELPASPVARRITRHLILRGLKASTTDDIQSSIKSTSSSGQFPSPPRKPLTPPKKSLISRSLTAKSPTPRSPTLSKTNESTLSDNLPVNNHFVSDVLSGAALDSMQSRENRHSILSQTGSSVFDSSTLEFAVRHSIPTAKDGGFQNVPSIQSDVTTNIVSPGHSTEDGMSDVLAGYQGNDSKNETDPVVRVGTNKTNKSDTEEHTDASTDQDLKPLPLALRARSGHVQKSSDELSFKSCTDQPEASSDPASLQLGKDLDKDSSASVIDLAPQQDRSRREVDSCSFATAASPTRATSVPPSRLPSSNLGTLVMSQSRATTDMPWSKPPSAILRKQPPVPRRESSFSIVANKLRTSSKQSMKQGSVSVSGSSSTLSTTHLPPVVPPRESSTSKEAQRVHAAVSFLMRPLPSRFARSRKYSEDLPRSDETVPSACDSNQDMSDATSFNGVVSSSRPVVEVDNTPKATSFKPQGVPAAKTRVITFNTPEACNPYKVLGSSLISVAQQQALNSSTLAILEPSSVYSLQDTSPSSHVDSADGIGIVSALNHRDSQTTTHLEWHRCAPSNTGGGAQQGRPSSGVGVHLSSLALAPLINIQEDTTTDLRLSGYRYPGPSRYLPDLKEESHEDSSLNTSAGNLKSSSFRFPFGAPSGVRASGEDSVNFSRRSSMVSHRRSVIGSNVGSALGQAHGLPSMRFSRMNLFDGLTDELGLRYSRSMEEVPNVSQRMSRGSPLRPASAGDVTGLRLSLVELNEAERSRLSMQPTAMMSLFAMHRARSPELMAEIERLTIPSVGGLTQRFSEFFPSLREYYQCGEPTEFPIEEEIEKHALEEIHEIHPTQKRSSARLRPMRGVSHMVVIEDDLYDEITSKEKGSGSPGRPEDGGAANSASEADSIADKSAYEDDVTSTPTHSKTAPLPELQVPSPAFLRPRSHTVGPQELRISGDSTLSSRRSLRSIVSTPTATETRPWNSDKNYPWATSTNPAIDISLPRPTAAKHSPRPGPSHLRNRLSDASTASSFSTAQTATASPFGSPADSTAHARHHRFSAFGRNGDQSHAVEERYPTSALSPPTAIFRDHLSASDTSDDEHYDTTHKTRLSLRKRFSSTRKATLDNQTTIRASRSKTNAQDLASPESTKPSTNSILQDCVGEAQAFTSSTTANRHTFRDAEGMKAVDYRKHRIIDCIKTWWHKGSHLIRQLSKRKQTITTAMMLDTQFTLFITPGGLIWMIPDYYRKHPLYPPNTPPISPPPPPNTPEPGADVMEDLILYVPAIGPDELYRYHAHHF</sequence>
<feature type="region of interest" description="Disordered" evidence="1">
    <location>
        <begin position="318"/>
        <end position="410"/>
    </location>
</feature>
<feature type="compositionally biased region" description="Polar residues" evidence="1">
    <location>
        <begin position="573"/>
        <end position="604"/>
    </location>
</feature>
<feature type="compositionally biased region" description="Basic and acidic residues" evidence="1">
    <location>
        <begin position="931"/>
        <end position="941"/>
    </location>
</feature>
<gene>
    <name evidence="2" type="ORF">G6011_10499</name>
</gene>
<dbReference type="Proteomes" id="UP001199106">
    <property type="component" value="Unassembled WGS sequence"/>
</dbReference>
<feature type="region of interest" description="Disordered" evidence="1">
    <location>
        <begin position="929"/>
        <end position="962"/>
    </location>
</feature>
<feature type="compositionally biased region" description="Polar residues" evidence="1">
    <location>
        <begin position="1471"/>
        <end position="1493"/>
    </location>
</feature>
<protein>
    <submittedName>
        <fullName evidence="2">Uncharacterized protein</fullName>
    </submittedName>
</protein>
<feature type="compositionally biased region" description="Polar residues" evidence="1">
    <location>
        <begin position="133"/>
        <end position="143"/>
    </location>
</feature>
<dbReference type="EMBL" id="JAANER010000003">
    <property type="protein sequence ID" value="KAG9191765.1"/>
    <property type="molecule type" value="Genomic_DNA"/>
</dbReference>
<feature type="compositionally biased region" description="Low complexity" evidence="1">
    <location>
        <begin position="81"/>
        <end position="101"/>
    </location>
</feature>
<feature type="compositionally biased region" description="Polar residues" evidence="1">
    <location>
        <begin position="16"/>
        <end position="27"/>
    </location>
</feature>
<feature type="compositionally biased region" description="Polar residues" evidence="1">
    <location>
        <begin position="271"/>
        <end position="287"/>
    </location>
</feature>
<feature type="region of interest" description="Disordered" evidence="1">
    <location>
        <begin position="1374"/>
        <end position="1550"/>
    </location>
</feature>
<feature type="compositionally biased region" description="Low complexity" evidence="1">
    <location>
        <begin position="542"/>
        <end position="554"/>
    </location>
</feature>
<feature type="compositionally biased region" description="Pro residues" evidence="1">
    <location>
        <begin position="558"/>
        <end position="567"/>
    </location>
</feature>
<feature type="compositionally biased region" description="Polar residues" evidence="1">
    <location>
        <begin position="379"/>
        <end position="394"/>
    </location>
</feature>
<feature type="compositionally biased region" description="Polar residues" evidence="1">
    <location>
        <begin position="172"/>
        <end position="195"/>
    </location>
</feature>
<feature type="region of interest" description="Disordered" evidence="1">
    <location>
        <begin position="1615"/>
        <end position="1651"/>
    </location>
</feature>
<evidence type="ECO:0000313" key="2">
    <source>
        <dbReference type="EMBL" id="KAG9191765.1"/>
    </source>
</evidence>
<feature type="region of interest" description="Disordered" evidence="1">
    <location>
        <begin position="133"/>
        <end position="223"/>
    </location>
</feature>
<evidence type="ECO:0000313" key="3">
    <source>
        <dbReference type="Proteomes" id="UP001199106"/>
    </source>
</evidence>
<organism evidence="2 3">
    <name type="scientific">Alternaria panax</name>
    <dbReference type="NCBI Taxonomy" id="48097"/>
    <lineage>
        <taxon>Eukaryota</taxon>
        <taxon>Fungi</taxon>
        <taxon>Dikarya</taxon>
        <taxon>Ascomycota</taxon>
        <taxon>Pezizomycotina</taxon>
        <taxon>Dothideomycetes</taxon>
        <taxon>Pleosporomycetidae</taxon>
        <taxon>Pleosporales</taxon>
        <taxon>Pleosporineae</taxon>
        <taxon>Pleosporaceae</taxon>
        <taxon>Alternaria</taxon>
        <taxon>Alternaria sect. Panax</taxon>
    </lineage>
</organism>
<feature type="compositionally biased region" description="Low complexity" evidence="1">
    <location>
        <begin position="869"/>
        <end position="890"/>
    </location>
</feature>
<feature type="compositionally biased region" description="Polar residues" evidence="1">
    <location>
        <begin position="1616"/>
        <end position="1651"/>
    </location>
</feature>
<accession>A0AAD4IBV0</accession>
<evidence type="ECO:0000256" key="1">
    <source>
        <dbReference type="SAM" id="MobiDB-lite"/>
    </source>
</evidence>
<feature type="compositionally biased region" description="Low complexity" evidence="1">
    <location>
        <begin position="1523"/>
        <end position="1538"/>
    </location>
</feature>
<comment type="caution">
    <text evidence="2">The sequence shown here is derived from an EMBL/GenBank/DDBJ whole genome shotgun (WGS) entry which is preliminary data.</text>
</comment>